<dbReference type="CDD" id="cd05466">
    <property type="entry name" value="PBP2_LTTR_substrate"/>
    <property type="match status" value="1"/>
</dbReference>
<reference evidence="6 7" key="1">
    <citation type="submission" date="2015-05" db="EMBL/GenBank/DDBJ databases">
        <title>Photobacterium galathea sp. nov.</title>
        <authorList>
            <person name="Machado H."/>
            <person name="Gram L."/>
        </authorList>
    </citation>
    <scope>NUCLEOTIDE SEQUENCE [LARGE SCALE GENOMIC DNA]</scope>
    <source>
        <strain evidence="6 7">DSM 22954</strain>
    </source>
</reference>
<evidence type="ECO:0000256" key="4">
    <source>
        <dbReference type="ARBA" id="ARBA00023163"/>
    </source>
</evidence>
<keyword evidence="3" id="KW-0238">DNA-binding</keyword>
<dbReference type="STRING" id="320778.ABT57_11740"/>
<dbReference type="RefSeq" id="WP_047885413.1">
    <property type="nucleotide sequence ID" value="NZ_LDOU01000012.1"/>
</dbReference>
<dbReference type="OrthoDB" id="196624at2"/>
<dbReference type="SUPFAM" id="SSF46785">
    <property type="entry name" value="Winged helix' DNA-binding domain"/>
    <property type="match status" value="1"/>
</dbReference>
<dbReference type="InterPro" id="IPR036390">
    <property type="entry name" value="WH_DNA-bd_sf"/>
</dbReference>
<feature type="domain" description="HTH lysR-type" evidence="5">
    <location>
        <begin position="1"/>
        <end position="58"/>
    </location>
</feature>
<protein>
    <recommendedName>
        <fullName evidence="5">HTH lysR-type domain-containing protein</fullName>
    </recommendedName>
</protein>
<dbReference type="Proteomes" id="UP000035909">
    <property type="component" value="Unassembled WGS sequence"/>
</dbReference>
<dbReference type="InterPro" id="IPR005119">
    <property type="entry name" value="LysR_subst-bd"/>
</dbReference>
<dbReference type="SUPFAM" id="SSF53850">
    <property type="entry name" value="Periplasmic binding protein-like II"/>
    <property type="match status" value="1"/>
</dbReference>
<evidence type="ECO:0000256" key="2">
    <source>
        <dbReference type="ARBA" id="ARBA00023015"/>
    </source>
</evidence>
<dbReference type="Gene3D" id="3.40.190.290">
    <property type="match status" value="1"/>
</dbReference>
<dbReference type="PANTHER" id="PTHR30126:SF91">
    <property type="entry name" value="LYSR FAMILY TRANSCRIPTIONAL REGULATOR"/>
    <property type="match status" value="1"/>
</dbReference>
<comment type="caution">
    <text evidence="6">The sequence shown here is derived from an EMBL/GenBank/DDBJ whole genome shotgun (WGS) entry which is preliminary data.</text>
</comment>
<dbReference type="EMBL" id="LDOU01000012">
    <property type="protein sequence ID" value="KLV09465.1"/>
    <property type="molecule type" value="Genomic_DNA"/>
</dbReference>
<evidence type="ECO:0000313" key="7">
    <source>
        <dbReference type="Proteomes" id="UP000035909"/>
    </source>
</evidence>
<dbReference type="AlphaFoldDB" id="A0A0J1HCV1"/>
<comment type="similarity">
    <text evidence="1">Belongs to the LysR transcriptional regulatory family.</text>
</comment>
<sequence length="293" mass="31972">MNLEHLNMFVAVARTGSFSACARQLGKVQSAVSQGIANLEIDLNVTLFDRSTRKPTLTPEGQHLLSFAEAILQQTQEMERAASALSRQEETQLTLVTDDGLEVDRLFSVIDEFAVQFPSTSLNVISAASCDIVGLISQGKANIGLMLSELTLNQDASVCYIGNMTFMAVVGVAHPLAKVGRIEPTDLIPHRQLVIQSGSDKIQPHFEQVSAQLWSASSFAMLMKYTERCLGWAYLPTHMAKAGIAAGNLHALPVTFDHKPWSVPVECVTPKRLKTGPAATWLRQALLTLLDEK</sequence>
<dbReference type="InterPro" id="IPR036388">
    <property type="entry name" value="WH-like_DNA-bd_sf"/>
</dbReference>
<dbReference type="Pfam" id="PF03466">
    <property type="entry name" value="LysR_substrate"/>
    <property type="match status" value="1"/>
</dbReference>
<name>A0A0J1HCV1_9GAMM</name>
<accession>A0A0J1HCV1</accession>
<dbReference type="GO" id="GO:0003700">
    <property type="term" value="F:DNA-binding transcription factor activity"/>
    <property type="evidence" value="ECO:0007669"/>
    <property type="project" value="InterPro"/>
</dbReference>
<gene>
    <name evidence="6" type="ORF">ABT57_11740</name>
</gene>
<dbReference type="GO" id="GO:0000976">
    <property type="term" value="F:transcription cis-regulatory region binding"/>
    <property type="evidence" value="ECO:0007669"/>
    <property type="project" value="TreeGrafter"/>
</dbReference>
<evidence type="ECO:0000256" key="3">
    <source>
        <dbReference type="ARBA" id="ARBA00023125"/>
    </source>
</evidence>
<dbReference type="PATRIC" id="fig|320778.3.peg.2559"/>
<proteinExistence type="inferred from homology"/>
<dbReference type="Pfam" id="PF00126">
    <property type="entry name" value="HTH_1"/>
    <property type="match status" value="1"/>
</dbReference>
<keyword evidence="4" id="KW-0804">Transcription</keyword>
<keyword evidence="2" id="KW-0805">Transcription regulation</keyword>
<organism evidence="6 7">
    <name type="scientific">Photobacterium ganghwense</name>
    <dbReference type="NCBI Taxonomy" id="320778"/>
    <lineage>
        <taxon>Bacteria</taxon>
        <taxon>Pseudomonadati</taxon>
        <taxon>Pseudomonadota</taxon>
        <taxon>Gammaproteobacteria</taxon>
        <taxon>Vibrionales</taxon>
        <taxon>Vibrionaceae</taxon>
        <taxon>Photobacterium</taxon>
    </lineage>
</organism>
<dbReference type="FunFam" id="1.10.10.10:FF:000001">
    <property type="entry name" value="LysR family transcriptional regulator"/>
    <property type="match status" value="1"/>
</dbReference>
<evidence type="ECO:0000313" key="6">
    <source>
        <dbReference type="EMBL" id="KLV09465.1"/>
    </source>
</evidence>
<dbReference type="PROSITE" id="PS50931">
    <property type="entry name" value="HTH_LYSR"/>
    <property type="match status" value="1"/>
</dbReference>
<dbReference type="PANTHER" id="PTHR30126">
    <property type="entry name" value="HTH-TYPE TRANSCRIPTIONAL REGULATOR"/>
    <property type="match status" value="1"/>
</dbReference>
<evidence type="ECO:0000256" key="1">
    <source>
        <dbReference type="ARBA" id="ARBA00009437"/>
    </source>
</evidence>
<keyword evidence="7" id="KW-1185">Reference proteome</keyword>
<evidence type="ECO:0000259" key="5">
    <source>
        <dbReference type="PROSITE" id="PS50931"/>
    </source>
</evidence>
<dbReference type="InterPro" id="IPR000847">
    <property type="entry name" value="LysR_HTH_N"/>
</dbReference>
<dbReference type="Gene3D" id="1.10.10.10">
    <property type="entry name" value="Winged helix-like DNA-binding domain superfamily/Winged helix DNA-binding domain"/>
    <property type="match status" value="1"/>
</dbReference>